<comment type="caution">
    <text evidence="4">The sequence shown here is derived from an EMBL/GenBank/DDBJ whole genome shotgun (WGS) entry which is preliminary data.</text>
</comment>
<accession>A0ABR8YLU1</accession>
<dbReference type="SUPFAM" id="SSF52821">
    <property type="entry name" value="Rhodanese/Cell cycle control phosphatase"/>
    <property type="match status" value="2"/>
</dbReference>
<gene>
    <name evidence="4" type="ORF">H9638_15465</name>
</gene>
<reference evidence="4 5" key="1">
    <citation type="submission" date="2020-08" db="EMBL/GenBank/DDBJ databases">
        <title>A Genomic Blueprint of the Chicken Gut Microbiome.</title>
        <authorList>
            <person name="Gilroy R."/>
            <person name="Ravi A."/>
            <person name="Getino M."/>
            <person name="Pursley I."/>
            <person name="Horton D.L."/>
            <person name="Alikhan N.-F."/>
            <person name="Baker D."/>
            <person name="Gharbi K."/>
            <person name="Hall N."/>
            <person name="Watson M."/>
            <person name="Adriaenssens E.M."/>
            <person name="Foster-Nyarko E."/>
            <person name="Jarju S."/>
            <person name="Secka A."/>
            <person name="Antonio M."/>
            <person name="Oren A."/>
            <person name="Chaudhuri R."/>
            <person name="La Ragione R.M."/>
            <person name="Hildebrand F."/>
            <person name="Pallen M.J."/>
        </authorList>
    </citation>
    <scope>NUCLEOTIDE SEQUENCE [LARGE SCALE GENOMIC DNA]</scope>
    <source>
        <strain evidence="4 5">Sa2BUA2</strain>
    </source>
</reference>
<dbReference type="Pfam" id="PF00581">
    <property type="entry name" value="Rhodanese"/>
    <property type="match status" value="2"/>
</dbReference>
<protein>
    <submittedName>
        <fullName evidence="4">Sulfurtransferase</fullName>
    </submittedName>
</protein>
<keyword evidence="5" id="KW-1185">Reference proteome</keyword>
<keyword evidence="2" id="KW-0677">Repeat</keyword>
<evidence type="ECO:0000259" key="3">
    <source>
        <dbReference type="PROSITE" id="PS50206"/>
    </source>
</evidence>
<proteinExistence type="predicted"/>
<dbReference type="PROSITE" id="PS00380">
    <property type="entry name" value="RHODANESE_1"/>
    <property type="match status" value="1"/>
</dbReference>
<feature type="domain" description="Rhodanese" evidence="3">
    <location>
        <begin position="190"/>
        <end position="298"/>
    </location>
</feature>
<dbReference type="PROSITE" id="PS50206">
    <property type="entry name" value="RHODANESE_3"/>
    <property type="match status" value="2"/>
</dbReference>
<organism evidence="4 5">
    <name type="scientific">Arthrobacter pullicola</name>
    <dbReference type="NCBI Taxonomy" id="2762224"/>
    <lineage>
        <taxon>Bacteria</taxon>
        <taxon>Bacillati</taxon>
        <taxon>Actinomycetota</taxon>
        <taxon>Actinomycetes</taxon>
        <taxon>Micrococcales</taxon>
        <taxon>Micrococcaceae</taxon>
        <taxon>Arthrobacter</taxon>
    </lineage>
</organism>
<dbReference type="SMART" id="SM00450">
    <property type="entry name" value="RHOD"/>
    <property type="match status" value="2"/>
</dbReference>
<dbReference type="EMBL" id="JACSQC010000008">
    <property type="protein sequence ID" value="MBD8045209.1"/>
    <property type="molecule type" value="Genomic_DNA"/>
</dbReference>
<keyword evidence="1" id="KW-0808">Transferase</keyword>
<dbReference type="PANTHER" id="PTHR11364:SF27">
    <property type="entry name" value="SULFURTRANSFERASE"/>
    <property type="match status" value="1"/>
</dbReference>
<sequence length="299" mass="30526">MNSGGQGDGAGAACAVDFRSQHVISAATLLKQLEGGQPPVLLDIRFRPGLADPQAEYDAGHLPGAHYVHLPTVLADAGAHRPAADGALPLPRFDTLQDSLRSYGINDDSRVVVYDNRSGLSAARAWWVLRWAGLTDVVVLDGGYGYWLGQGLPTATARPEPTAGTITLKVSGAPDGGYLPTISTAEAAAFAPAGVLVDAREAQHFTGSTGGSPAHIPGAQSLPSSADVNEQGLLLSSQALRTQAGEAGLTSGAAVATYCGAGVLAAHKVLTLATLGINASLYVGSWSAWSAGPDQSLVR</sequence>
<evidence type="ECO:0000256" key="2">
    <source>
        <dbReference type="ARBA" id="ARBA00022737"/>
    </source>
</evidence>
<dbReference type="Gene3D" id="3.40.250.10">
    <property type="entry name" value="Rhodanese-like domain"/>
    <property type="match status" value="2"/>
</dbReference>
<dbReference type="InterPro" id="IPR045078">
    <property type="entry name" value="TST/MPST-like"/>
</dbReference>
<dbReference type="RefSeq" id="WP_191748896.1">
    <property type="nucleotide sequence ID" value="NZ_JACSQC010000008.1"/>
</dbReference>
<dbReference type="Proteomes" id="UP000652763">
    <property type="component" value="Unassembled WGS sequence"/>
</dbReference>
<evidence type="ECO:0000313" key="5">
    <source>
        <dbReference type="Proteomes" id="UP000652763"/>
    </source>
</evidence>
<dbReference type="CDD" id="cd01448">
    <property type="entry name" value="TST_Repeat_1"/>
    <property type="match status" value="1"/>
</dbReference>
<dbReference type="InterPro" id="IPR001307">
    <property type="entry name" value="Thiosulphate_STrfase_CS"/>
</dbReference>
<dbReference type="PANTHER" id="PTHR11364">
    <property type="entry name" value="THIOSULFATE SULFERTANSFERASE"/>
    <property type="match status" value="1"/>
</dbReference>
<evidence type="ECO:0000313" key="4">
    <source>
        <dbReference type="EMBL" id="MBD8045209.1"/>
    </source>
</evidence>
<evidence type="ECO:0000256" key="1">
    <source>
        <dbReference type="ARBA" id="ARBA00022679"/>
    </source>
</evidence>
<name>A0ABR8YLU1_9MICC</name>
<dbReference type="InterPro" id="IPR036873">
    <property type="entry name" value="Rhodanese-like_dom_sf"/>
</dbReference>
<feature type="domain" description="Rhodanese" evidence="3">
    <location>
        <begin position="35"/>
        <end position="156"/>
    </location>
</feature>
<dbReference type="InterPro" id="IPR001763">
    <property type="entry name" value="Rhodanese-like_dom"/>
</dbReference>